<dbReference type="Proteomes" id="UP001460270">
    <property type="component" value="Unassembled WGS sequence"/>
</dbReference>
<dbReference type="AlphaFoldDB" id="A0AAW0NSC7"/>
<feature type="compositionally biased region" description="Basic and acidic residues" evidence="1">
    <location>
        <begin position="278"/>
        <end position="298"/>
    </location>
</feature>
<evidence type="ECO:0000256" key="2">
    <source>
        <dbReference type="SAM" id="Phobius"/>
    </source>
</evidence>
<feature type="compositionally biased region" description="Acidic residues" evidence="1">
    <location>
        <begin position="202"/>
        <end position="211"/>
    </location>
</feature>
<protein>
    <submittedName>
        <fullName evidence="3">Uncharacterized protein</fullName>
    </submittedName>
</protein>
<feature type="transmembrane region" description="Helical" evidence="2">
    <location>
        <begin position="338"/>
        <end position="356"/>
    </location>
</feature>
<feature type="region of interest" description="Disordered" evidence="1">
    <location>
        <begin position="125"/>
        <end position="313"/>
    </location>
</feature>
<keyword evidence="4" id="KW-1185">Reference proteome</keyword>
<feature type="compositionally biased region" description="Low complexity" evidence="1">
    <location>
        <begin position="299"/>
        <end position="312"/>
    </location>
</feature>
<name>A0AAW0NSC7_9GOBI</name>
<keyword evidence="2" id="KW-0472">Membrane</keyword>
<keyword evidence="2" id="KW-0812">Transmembrane</keyword>
<keyword evidence="2" id="KW-1133">Transmembrane helix</keyword>
<evidence type="ECO:0000313" key="3">
    <source>
        <dbReference type="EMBL" id="KAK7901142.1"/>
    </source>
</evidence>
<feature type="compositionally biased region" description="Basic and acidic residues" evidence="1">
    <location>
        <begin position="125"/>
        <end position="150"/>
    </location>
</feature>
<sequence>MWLPEKIAPALSPSRRSDLQILAFCLLTGFVPRTVEENKNRYEIMTGLTVLLWIHTDALSVKLTVNLCFSRFVQKLPQAVSELSSRPVGTDEVVSFLLHVQSLGYQDKPDYQLLKRILNCSGSRLDLDPPLRPAPESRTKTKSRSEESRNKKSGRGRGQSRAEAMEVDEEEEPQKLKPKQIDPKYLRGPPIYRTQQSGAEPMEVDLAEDEEEQKRKPKQIPVQYLRGPPLYKPHQTERPSRSARHKSKHFHTDDEEEEEEQSRPKPIAACHLRGPPIRAKDTDTRERVSSPERRRRDAAAQNNNNNKQLSQRDSYLTYKKLIEQYSAPPPPRDQPGALFWWLCAGLCFLVVLFTLTF</sequence>
<dbReference type="Gene3D" id="1.10.510.10">
    <property type="entry name" value="Transferase(Phosphotransferase) domain 1"/>
    <property type="match status" value="1"/>
</dbReference>
<dbReference type="EMBL" id="JBBPFD010000013">
    <property type="protein sequence ID" value="KAK7901142.1"/>
    <property type="molecule type" value="Genomic_DNA"/>
</dbReference>
<gene>
    <name evidence="3" type="ORF">WMY93_017911</name>
</gene>
<reference evidence="4" key="1">
    <citation type="submission" date="2024-04" db="EMBL/GenBank/DDBJ databases">
        <title>Salinicola lusitanus LLJ914,a marine bacterium isolated from the Okinawa Trough.</title>
        <authorList>
            <person name="Li J."/>
        </authorList>
    </citation>
    <scope>NUCLEOTIDE SEQUENCE [LARGE SCALE GENOMIC DNA]</scope>
</reference>
<evidence type="ECO:0000313" key="4">
    <source>
        <dbReference type="Proteomes" id="UP001460270"/>
    </source>
</evidence>
<comment type="caution">
    <text evidence="3">The sequence shown here is derived from an EMBL/GenBank/DDBJ whole genome shotgun (WGS) entry which is preliminary data.</text>
</comment>
<proteinExistence type="predicted"/>
<organism evidence="3 4">
    <name type="scientific">Mugilogobius chulae</name>
    <name type="common">yellowstripe goby</name>
    <dbReference type="NCBI Taxonomy" id="88201"/>
    <lineage>
        <taxon>Eukaryota</taxon>
        <taxon>Metazoa</taxon>
        <taxon>Chordata</taxon>
        <taxon>Craniata</taxon>
        <taxon>Vertebrata</taxon>
        <taxon>Euteleostomi</taxon>
        <taxon>Actinopterygii</taxon>
        <taxon>Neopterygii</taxon>
        <taxon>Teleostei</taxon>
        <taxon>Neoteleostei</taxon>
        <taxon>Acanthomorphata</taxon>
        <taxon>Gobiaria</taxon>
        <taxon>Gobiiformes</taxon>
        <taxon>Gobioidei</taxon>
        <taxon>Gobiidae</taxon>
        <taxon>Gobionellinae</taxon>
        <taxon>Mugilogobius</taxon>
    </lineage>
</organism>
<accession>A0AAW0NSC7</accession>
<evidence type="ECO:0000256" key="1">
    <source>
        <dbReference type="SAM" id="MobiDB-lite"/>
    </source>
</evidence>
<feature type="compositionally biased region" description="Basic and acidic residues" evidence="1">
    <location>
        <begin position="173"/>
        <end position="185"/>
    </location>
</feature>